<dbReference type="CDD" id="cd01277">
    <property type="entry name" value="HINT_subgroup"/>
    <property type="match status" value="1"/>
</dbReference>
<evidence type="ECO:0000256" key="3">
    <source>
        <dbReference type="PROSITE-ProRule" id="PRU00464"/>
    </source>
</evidence>
<proteinExistence type="predicted"/>
<dbReference type="InterPro" id="IPR001310">
    <property type="entry name" value="Histidine_triad_HIT"/>
</dbReference>
<sequence>MALVYDNDNVFAKILRGEIPSYKVYEDDIALAFLDIMPRIDGHTLVIPKFPARTFLDADADKLGQLIKRVQKVARAVKNSLGAEGLTLLQSNESAGGQVIFHLHFHLLPRWEGVELKPAGSQMEAPEALQKIQTKIAAALK</sequence>
<feature type="domain" description="HIT" evidence="4">
    <location>
        <begin position="10"/>
        <end position="117"/>
    </location>
</feature>
<dbReference type="AlphaFoldDB" id="A0A3D9YZR2"/>
<dbReference type="InterPro" id="IPR039384">
    <property type="entry name" value="HINT"/>
</dbReference>
<dbReference type="PRINTS" id="PR00332">
    <property type="entry name" value="HISTRIAD"/>
</dbReference>
<evidence type="ECO:0000313" key="5">
    <source>
        <dbReference type="EMBL" id="REF88081.1"/>
    </source>
</evidence>
<dbReference type="GO" id="GO:0009117">
    <property type="term" value="P:nucleotide metabolic process"/>
    <property type="evidence" value="ECO:0007669"/>
    <property type="project" value="TreeGrafter"/>
</dbReference>
<protein>
    <submittedName>
        <fullName evidence="5">Histidine triad (HIT) family protein</fullName>
    </submittedName>
</protein>
<dbReference type="PANTHER" id="PTHR46648:SF1">
    <property type="entry name" value="ADENOSINE 5'-MONOPHOSPHORAMIDASE HNT1"/>
    <property type="match status" value="1"/>
</dbReference>
<dbReference type="InterPro" id="IPR011146">
    <property type="entry name" value="HIT-like"/>
</dbReference>
<keyword evidence="6" id="KW-1185">Reference proteome</keyword>
<dbReference type="SUPFAM" id="SSF54197">
    <property type="entry name" value="HIT-like"/>
    <property type="match status" value="1"/>
</dbReference>
<name>A0A3D9YZR2_9HYPH</name>
<dbReference type="EMBL" id="QUMO01000002">
    <property type="protein sequence ID" value="REF88081.1"/>
    <property type="molecule type" value="Genomic_DNA"/>
</dbReference>
<dbReference type="PANTHER" id="PTHR46648">
    <property type="entry name" value="HIT FAMILY PROTEIN 1"/>
    <property type="match status" value="1"/>
</dbReference>
<gene>
    <name evidence="5" type="ORF">DES32_1722</name>
</gene>
<accession>A0A3D9YZR2</accession>
<evidence type="ECO:0000259" key="4">
    <source>
        <dbReference type="PROSITE" id="PS51084"/>
    </source>
</evidence>
<reference evidence="5 6" key="1">
    <citation type="submission" date="2018-08" db="EMBL/GenBank/DDBJ databases">
        <title>Genomic Encyclopedia of Type Strains, Phase IV (KMG-IV): sequencing the most valuable type-strain genomes for metagenomic binning, comparative biology and taxonomic classification.</title>
        <authorList>
            <person name="Goeker M."/>
        </authorList>
    </citation>
    <scope>NUCLEOTIDE SEQUENCE [LARGE SCALE GENOMIC DNA]</scope>
    <source>
        <strain evidence="5 6">BW863</strain>
    </source>
</reference>
<dbReference type="InterPro" id="IPR036265">
    <property type="entry name" value="HIT-like_sf"/>
</dbReference>
<evidence type="ECO:0000256" key="2">
    <source>
        <dbReference type="PIRSR" id="PIRSR601310-3"/>
    </source>
</evidence>
<dbReference type="GO" id="GO:0003824">
    <property type="term" value="F:catalytic activity"/>
    <property type="evidence" value="ECO:0007669"/>
    <property type="project" value="InterPro"/>
</dbReference>
<evidence type="ECO:0000256" key="1">
    <source>
        <dbReference type="PIRSR" id="PIRSR601310-1"/>
    </source>
</evidence>
<dbReference type="PROSITE" id="PS51084">
    <property type="entry name" value="HIT_2"/>
    <property type="match status" value="1"/>
</dbReference>
<dbReference type="Gene3D" id="3.30.428.10">
    <property type="entry name" value="HIT-like"/>
    <property type="match status" value="1"/>
</dbReference>
<evidence type="ECO:0000313" key="6">
    <source>
        <dbReference type="Proteomes" id="UP000256900"/>
    </source>
</evidence>
<dbReference type="Proteomes" id="UP000256900">
    <property type="component" value="Unassembled WGS sequence"/>
</dbReference>
<dbReference type="OrthoDB" id="9784774at2"/>
<organism evidence="5 6">
    <name type="scientific">Methylovirgula ligni</name>
    <dbReference type="NCBI Taxonomy" id="569860"/>
    <lineage>
        <taxon>Bacteria</taxon>
        <taxon>Pseudomonadati</taxon>
        <taxon>Pseudomonadota</taxon>
        <taxon>Alphaproteobacteria</taxon>
        <taxon>Hyphomicrobiales</taxon>
        <taxon>Beijerinckiaceae</taxon>
        <taxon>Methylovirgula</taxon>
    </lineage>
</organism>
<feature type="short sequence motif" description="Histidine triad motif" evidence="2 3">
    <location>
        <begin position="102"/>
        <end position="106"/>
    </location>
</feature>
<dbReference type="Pfam" id="PF01230">
    <property type="entry name" value="HIT"/>
    <property type="match status" value="1"/>
</dbReference>
<comment type="caution">
    <text evidence="5">The sequence shown here is derived from an EMBL/GenBank/DDBJ whole genome shotgun (WGS) entry which is preliminary data.</text>
</comment>
<feature type="active site" description="Tele-AMP-histidine intermediate" evidence="1">
    <location>
        <position position="104"/>
    </location>
</feature>